<protein>
    <submittedName>
        <fullName evidence="6">N-acetylmuramoyl-L-alanine amidase</fullName>
    </submittedName>
</protein>
<dbReference type="Pfam" id="PF13205">
    <property type="entry name" value="Big_5"/>
    <property type="match status" value="1"/>
</dbReference>
<name>A0ABS2MWK0_9BACI</name>
<dbReference type="CDD" id="cd02696">
    <property type="entry name" value="MurNAc-LAA"/>
    <property type="match status" value="1"/>
</dbReference>
<dbReference type="Gene3D" id="2.60.40.1220">
    <property type="match status" value="1"/>
</dbReference>
<dbReference type="Gene3D" id="2.30.30.40">
    <property type="entry name" value="SH3 Domains"/>
    <property type="match status" value="1"/>
</dbReference>
<evidence type="ECO:0000259" key="5">
    <source>
        <dbReference type="PROSITE" id="PS51781"/>
    </source>
</evidence>
<keyword evidence="7" id="KW-1185">Reference proteome</keyword>
<evidence type="ECO:0000256" key="2">
    <source>
        <dbReference type="ARBA" id="ARBA00022801"/>
    </source>
</evidence>
<dbReference type="InterPro" id="IPR014755">
    <property type="entry name" value="Cu-Rt/internalin_Ig-like"/>
</dbReference>
<evidence type="ECO:0000313" key="6">
    <source>
        <dbReference type="EMBL" id="MBM7570257.1"/>
    </source>
</evidence>
<dbReference type="InterPro" id="IPR032812">
    <property type="entry name" value="SbsA_Ig"/>
</dbReference>
<dbReference type="InterPro" id="IPR003646">
    <property type="entry name" value="SH3-like_bac-type"/>
</dbReference>
<evidence type="ECO:0000256" key="4">
    <source>
        <dbReference type="SAM" id="SignalP"/>
    </source>
</evidence>
<dbReference type="Gene3D" id="3.40.630.40">
    <property type="entry name" value="Zn-dependent exopeptidases"/>
    <property type="match status" value="1"/>
</dbReference>
<dbReference type="SMART" id="SM00646">
    <property type="entry name" value="Ami_3"/>
    <property type="match status" value="1"/>
</dbReference>
<feature type="chain" id="PRO_5045251220" evidence="4">
    <location>
        <begin position="26"/>
        <end position="390"/>
    </location>
</feature>
<comment type="caution">
    <text evidence="6">The sequence shown here is derived from an EMBL/GenBank/DDBJ whole genome shotgun (WGS) entry which is preliminary data.</text>
</comment>
<dbReference type="PANTHER" id="PTHR30404:SF0">
    <property type="entry name" value="N-ACETYLMURAMOYL-L-ALANINE AMIDASE AMIC"/>
    <property type="match status" value="1"/>
</dbReference>
<proteinExistence type="predicted"/>
<dbReference type="Proteomes" id="UP001296943">
    <property type="component" value="Unassembled WGS sequence"/>
</dbReference>
<evidence type="ECO:0000256" key="3">
    <source>
        <dbReference type="ARBA" id="ARBA00023316"/>
    </source>
</evidence>
<organism evidence="6 7">
    <name type="scientific">Aquibacillus albus</name>
    <dbReference type="NCBI Taxonomy" id="1168171"/>
    <lineage>
        <taxon>Bacteria</taxon>
        <taxon>Bacillati</taxon>
        <taxon>Bacillota</taxon>
        <taxon>Bacilli</taxon>
        <taxon>Bacillales</taxon>
        <taxon>Bacillaceae</taxon>
        <taxon>Aquibacillus</taxon>
    </lineage>
</organism>
<gene>
    <name evidence="6" type="ORF">JOC48_000735</name>
</gene>
<evidence type="ECO:0000256" key="1">
    <source>
        <dbReference type="ARBA" id="ARBA00022729"/>
    </source>
</evidence>
<dbReference type="InterPro" id="IPR002508">
    <property type="entry name" value="MurNAc-LAA_cat"/>
</dbReference>
<keyword evidence="2" id="KW-0378">Hydrolase</keyword>
<feature type="signal peptide" evidence="4">
    <location>
        <begin position="1"/>
        <end position="25"/>
    </location>
</feature>
<accession>A0ABS2MWK0</accession>
<dbReference type="InterPro" id="IPR050695">
    <property type="entry name" value="N-acetylmuramoyl_amidase_3"/>
</dbReference>
<keyword evidence="1 4" id="KW-0732">Signal</keyword>
<dbReference type="Pfam" id="PF01520">
    <property type="entry name" value="Amidase_3"/>
    <property type="match status" value="1"/>
</dbReference>
<sequence>MANIKSLAGFLFMLFLLFLSPVSFSADSSKSIASYESVEPTKVWTVEFNTEMDSESINNETIYVIDSNENKVATSIYLTEDKRKAKVNPPANGYKQEENYQLVVTNDVYSTNKVLIKQGYSIDFTIKAADIASDNSVVFNGTVTADILNVRSGPSTNTEVLGKLKYGDEVAIYEVDGHWVQIHHDGKVGYLHKNYLKLRNVSGSILENLRIVIDAGHGDGDPGAVYGDVQEKEIVFDVSNRVGKKLEELGAVPKLTRTTDEFLELYERVKYTEENFGDIFISIHANAASSDAYGTETYYYKDKESNEKESYILAEKIQEQMVALTKMKNRGVKHGNFHVIRETEVPAVLLELGFITNDEDREKLMTDEYRELFAKAITQGIINYYMEEVE</sequence>
<feature type="domain" description="SH3b" evidence="5">
    <location>
        <begin position="138"/>
        <end position="200"/>
    </location>
</feature>
<dbReference type="PANTHER" id="PTHR30404">
    <property type="entry name" value="N-ACETYLMURAMOYL-L-ALANINE AMIDASE"/>
    <property type="match status" value="1"/>
</dbReference>
<dbReference type="RefSeq" id="WP_204497695.1">
    <property type="nucleotide sequence ID" value="NZ_JAFBDR010000003.1"/>
</dbReference>
<evidence type="ECO:0000313" key="7">
    <source>
        <dbReference type="Proteomes" id="UP001296943"/>
    </source>
</evidence>
<keyword evidence="3" id="KW-0961">Cell wall biogenesis/degradation</keyword>
<dbReference type="Pfam" id="PF08239">
    <property type="entry name" value="SH3_3"/>
    <property type="match status" value="1"/>
</dbReference>
<dbReference type="PROSITE" id="PS51781">
    <property type="entry name" value="SH3B"/>
    <property type="match status" value="1"/>
</dbReference>
<dbReference type="SUPFAM" id="SSF53187">
    <property type="entry name" value="Zn-dependent exopeptidases"/>
    <property type="match status" value="1"/>
</dbReference>
<dbReference type="EMBL" id="JAFBDR010000003">
    <property type="protein sequence ID" value="MBM7570257.1"/>
    <property type="molecule type" value="Genomic_DNA"/>
</dbReference>
<dbReference type="SMART" id="SM00287">
    <property type="entry name" value="SH3b"/>
    <property type="match status" value="1"/>
</dbReference>
<reference evidence="6 7" key="1">
    <citation type="submission" date="2021-01" db="EMBL/GenBank/DDBJ databases">
        <title>Genomic Encyclopedia of Type Strains, Phase IV (KMG-IV): sequencing the most valuable type-strain genomes for metagenomic binning, comparative biology and taxonomic classification.</title>
        <authorList>
            <person name="Goeker M."/>
        </authorList>
    </citation>
    <scope>NUCLEOTIDE SEQUENCE [LARGE SCALE GENOMIC DNA]</scope>
    <source>
        <strain evidence="6 7">DSM 23711</strain>
    </source>
</reference>